<dbReference type="EMBL" id="LSBJ02000021">
    <property type="protein sequence ID" value="OWT42359.1"/>
    <property type="molecule type" value="Genomic_DNA"/>
</dbReference>
<evidence type="ECO:0000313" key="2">
    <source>
        <dbReference type="EMBL" id="OWT42359.1"/>
    </source>
</evidence>
<dbReference type="GeneID" id="33937251"/>
<feature type="compositionally biased region" description="Basic and acidic residues" evidence="1">
    <location>
        <begin position="229"/>
        <end position="241"/>
    </location>
</feature>
<comment type="caution">
    <text evidence="2">The sequence shown here is derived from an EMBL/GenBank/DDBJ whole genome shotgun (WGS) entry which is preliminary data.</text>
</comment>
<keyword evidence="3" id="KW-1185">Reference proteome</keyword>
<dbReference type="RefSeq" id="XP_022284891.1">
    <property type="nucleotide sequence ID" value="XM_022430101.1"/>
</dbReference>
<protein>
    <submittedName>
        <fullName evidence="2">Uncharacterized protein</fullName>
    </submittedName>
</protein>
<organism evidence="2 3">
    <name type="scientific">Pochonia chlamydosporia 170</name>
    <dbReference type="NCBI Taxonomy" id="1380566"/>
    <lineage>
        <taxon>Eukaryota</taxon>
        <taxon>Fungi</taxon>
        <taxon>Dikarya</taxon>
        <taxon>Ascomycota</taxon>
        <taxon>Pezizomycotina</taxon>
        <taxon>Sordariomycetes</taxon>
        <taxon>Hypocreomycetidae</taxon>
        <taxon>Hypocreales</taxon>
        <taxon>Clavicipitaceae</taxon>
        <taxon>Pochonia</taxon>
    </lineage>
</organism>
<evidence type="ECO:0000313" key="3">
    <source>
        <dbReference type="Proteomes" id="UP000078397"/>
    </source>
</evidence>
<feature type="compositionally biased region" description="Polar residues" evidence="1">
    <location>
        <begin position="184"/>
        <end position="201"/>
    </location>
</feature>
<dbReference type="KEGG" id="pchm:VFPPC_18502"/>
<sequence>MIQLSSVSKVKPNILPQVALTSLVSPSVILDPDINMENASTAPEAILGPFTSPALNTQNDPSSVYDNITQSYNSPEKYLAALAMPLSGGSSTVLANKARKYKVINNWNKCVKSSYLVKPRHWEIGPNPGTGSQMVIRDDDRNLLKSSDQRLLPLPDSSTQGSDEHASASPKSLLEIVPPRKSTSKSPYIQAQEGNKQQPTPHSFPDRRAERRAEPAAATVSRSADFVDETPRFESQEATREPRKRPPS</sequence>
<accession>A0A219AP49</accession>
<feature type="compositionally biased region" description="Basic and acidic residues" evidence="1">
    <location>
        <begin position="204"/>
        <end position="214"/>
    </location>
</feature>
<evidence type="ECO:0000256" key="1">
    <source>
        <dbReference type="SAM" id="MobiDB-lite"/>
    </source>
</evidence>
<feature type="region of interest" description="Disordered" evidence="1">
    <location>
        <begin position="151"/>
        <end position="248"/>
    </location>
</feature>
<dbReference type="AlphaFoldDB" id="A0A219AP49"/>
<proteinExistence type="predicted"/>
<dbReference type="Proteomes" id="UP000078397">
    <property type="component" value="Unassembled WGS sequence"/>
</dbReference>
<dbReference type="STRING" id="1380566.A0A219AP49"/>
<reference evidence="2 3" key="1">
    <citation type="journal article" date="2016" name="PLoS Pathog.">
        <title>Biosynthesis of antibiotic leucinostatins in bio-control fungus Purpureocillium lilacinum and their inhibition on phytophthora revealed by genome mining.</title>
        <authorList>
            <person name="Wang G."/>
            <person name="Liu Z."/>
            <person name="Lin R."/>
            <person name="Li E."/>
            <person name="Mao Z."/>
            <person name="Ling J."/>
            <person name="Yang Y."/>
            <person name="Yin W.B."/>
            <person name="Xie B."/>
        </authorList>
    </citation>
    <scope>NUCLEOTIDE SEQUENCE [LARGE SCALE GENOMIC DNA]</scope>
    <source>
        <strain evidence="2">170</strain>
    </source>
</reference>
<name>A0A219AP49_METCM</name>
<gene>
    <name evidence="2" type="ORF">VFPPC_18502</name>
</gene>
<dbReference type="OrthoDB" id="5344169at2759"/>